<feature type="compositionally biased region" description="Basic and acidic residues" evidence="2">
    <location>
        <begin position="296"/>
        <end position="305"/>
    </location>
</feature>
<evidence type="ECO:0000313" key="6">
    <source>
        <dbReference type="Proteomes" id="UP001589836"/>
    </source>
</evidence>
<feature type="compositionally biased region" description="Basic residues" evidence="2">
    <location>
        <begin position="408"/>
        <end position="418"/>
    </location>
</feature>
<comment type="similarity">
    <text evidence="1">Belongs to the DnaB/DnaD family.</text>
</comment>
<comment type="caution">
    <text evidence="5">The sequence shown here is derived from an EMBL/GenBank/DDBJ whole genome shotgun (WGS) entry which is preliminary data.</text>
</comment>
<name>A0ABV6LJ14_9BACI</name>
<dbReference type="Pfam" id="PF25888">
    <property type="entry name" value="WHD_DnaB"/>
    <property type="match status" value="1"/>
</dbReference>
<evidence type="ECO:0000259" key="4">
    <source>
        <dbReference type="Pfam" id="PF25888"/>
    </source>
</evidence>
<dbReference type="Pfam" id="PF07261">
    <property type="entry name" value="DnaB_2"/>
    <property type="match status" value="1"/>
</dbReference>
<reference evidence="5 6" key="1">
    <citation type="submission" date="2024-09" db="EMBL/GenBank/DDBJ databases">
        <authorList>
            <person name="Sun Q."/>
            <person name="Mori K."/>
        </authorList>
    </citation>
    <scope>NUCLEOTIDE SEQUENCE [LARGE SCALE GENOMIC DNA]</scope>
    <source>
        <strain evidence="5 6">NCAIM B.02529</strain>
    </source>
</reference>
<accession>A0ABV6LJ14</accession>
<dbReference type="EMBL" id="JBHLTP010000003">
    <property type="protein sequence ID" value="MFC0522370.1"/>
    <property type="molecule type" value="Genomic_DNA"/>
</dbReference>
<feature type="domain" description="Replicative helicase loading/DNA remodeling protein DnaB N-terminal winged helix" evidence="4">
    <location>
        <begin position="11"/>
        <end position="230"/>
    </location>
</feature>
<evidence type="ECO:0000259" key="3">
    <source>
        <dbReference type="Pfam" id="PF07261"/>
    </source>
</evidence>
<feature type="compositionally biased region" description="Basic and acidic residues" evidence="2">
    <location>
        <begin position="419"/>
        <end position="434"/>
    </location>
</feature>
<keyword evidence="6" id="KW-1185">Reference proteome</keyword>
<feature type="compositionally biased region" description="Basic and acidic residues" evidence="2">
    <location>
        <begin position="443"/>
        <end position="458"/>
    </location>
</feature>
<evidence type="ECO:0000256" key="1">
    <source>
        <dbReference type="ARBA" id="ARBA00093462"/>
    </source>
</evidence>
<evidence type="ECO:0000256" key="2">
    <source>
        <dbReference type="SAM" id="MobiDB-lite"/>
    </source>
</evidence>
<feature type="region of interest" description="Disordered" evidence="2">
    <location>
        <begin position="399"/>
        <end position="458"/>
    </location>
</feature>
<dbReference type="RefSeq" id="WP_377344901.1">
    <property type="nucleotide sequence ID" value="NZ_JBHLTP010000003.1"/>
</dbReference>
<gene>
    <name evidence="5" type="ORF">ACFFGV_02040</name>
</gene>
<evidence type="ECO:0000313" key="5">
    <source>
        <dbReference type="EMBL" id="MFC0522370.1"/>
    </source>
</evidence>
<feature type="domain" description="DnaB/C C-terminal" evidence="3">
    <location>
        <begin position="329"/>
        <end position="394"/>
    </location>
</feature>
<organism evidence="5 6">
    <name type="scientific">Pontibacillus salicampi</name>
    <dbReference type="NCBI Taxonomy" id="1449801"/>
    <lineage>
        <taxon>Bacteria</taxon>
        <taxon>Bacillati</taxon>
        <taxon>Bacillota</taxon>
        <taxon>Bacilli</taxon>
        <taxon>Bacillales</taxon>
        <taxon>Bacillaceae</taxon>
        <taxon>Pontibacillus</taxon>
    </lineage>
</organism>
<feature type="region of interest" description="Disordered" evidence="2">
    <location>
        <begin position="274"/>
        <end position="305"/>
    </location>
</feature>
<dbReference type="Proteomes" id="UP001589836">
    <property type="component" value="Unassembled WGS sequence"/>
</dbReference>
<sequence length="470" mass="54738">MHNTNIGKLLPVDGFKVQIPLNITVNMSTSLTHLYQPLIGMSAISFYQTLLTEYELQQRESHPRTHHLLMSYLHLPLDQLYEARKRLEAIGLLRTFLHQTEEETTYTYVLQKPFTPSEFFEDDMLSLLLYHHIGEEKYYRLRDAFYVKVIVEDSSTEVTSTFEEVFSLGEYQQDMPQAQEEGQSSRIVTSKSMGANLQKSMIDFNMLQQNLQQRMLPVHTIFTEHNKKIMNQLTLLYQLATFELEKAIQWSLTDENELDVTELKEACHDLYQSKQQQGSVQLTERRDRVSAVNGDSAKEKNTDDDKGEALIKRLEHISPRQLLVDLSDGGEPTQKELKTIRDIMTQQGLSAGVMNVLIYYVLLKTDMKLSKPYMETIAGHWARLQVKTVREAMQVAKSENQKYQQLANKRKSGNRKHNKEVLPDWFKDHQKEQNSKQVQQAEKQQENERSSEDIEREKQELAEALKNMDD</sequence>
<protein>
    <submittedName>
        <fullName evidence="5">Replication initiation and membrane attachment family protein</fullName>
    </submittedName>
</protein>
<dbReference type="InterPro" id="IPR058660">
    <property type="entry name" value="WHD_DnaB"/>
</dbReference>
<dbReference type="InterPro" id="IPR006343">
    <property type="entry name" value="DnaB/C_C"/>
</dbReference>
<proteinExistence type="inferred from homology"/>